<organism evidence="2 3">
    <name type="scientific">Cryphonectria parasitica (strain ATCC 38755 / EP155)</name>
    <dbReference type="NCBI Taxonomy" id="660469"/>
    <lineage>
        <taxon>Eukaryota</taxon>
        <taxon>Fungi</taxon>
        <taxon>Dikarya</taxon>
        <taxon>Ascomycota</taxon>
        <taxon>Pezizomycotina</taxon>
        <taxon>Sordariomycetes</taxon>
        <taxon>Sordariomycetidae</taxon>
        <taxon>Diaporthales</taxon>
        <taxon>Cryphonectriaceae</taxon>
        <taxon>Cryphonectria-Endothia species complex</taxon>
        <taxon>Cryphonectria</taxon>
    </lineage>
</organism>
<evidence type="ECO:0000256" key="1">
    <source>
        <dbReference type="SAM" id="MobiDB-lite"/>
    </source>
</evidence>
<dbReference type="EMBL" id="MU032344">
    <property type="protein sequence ID" value="KAF3769872.1"/>
    <property type="molecule type" value="Genomic_DNA"/>
</dbReference>
<dbReference type="InterPro" id="IPR011990">
    <property type="entry name" value="TPR-like_helical_dom_sf"/>
</dbReference>
<comment type="caution">
    <text evidence="2">The sequence shown here is derived from an EMBL/GenBank/DDBJ whole genome shotgun (WGS) entry which is preliminary data.</text>
</comment>
<feature type="compositionally biased region" description="Low complexity" evidence="1">
    <location>
        <begin position="59"/>
        <end position="89"/>
    </location>
</feature>
<dbReference type="GeneID" id="63835686"/>
<dbReference type="Gene3D" id="1.25.40.10">
    <property type="entry name" value="Tetratricopeptide repeat domain"/>
    <property type="match status" value="1"/>
</dbReference>
<feature type="compositionally biased region" description="Basic residues" evidence="1">
    <location>
        <begin position="47"/>
        <end position="58"/>
    </location>
</feature>
<reference evidence="2" key="1">
    <citation type="journal article" date="2020" name="Phytopathology">
        <title>Genome sequence of the chestnut blight fungus Cryphonectria parasitica EP155: A fundamental resource for an archetypical invasive plant pathogen.</title>
        <authorList>
            <person name="Crouch J.A."/>
            <person name="Dawe A."/>
            <person name="Aerts A."/>
            <person name="Barry K."/>
            <person name="Churchill A.C.L."/>
            <person name="Grimwood J."/>
            <person name="Hillman B."/>
            <person name="Milgroom M.G."/>
            <person name="Pangilinan J."/>
            <person name="Smith M."/>
            <person name="Salamov A."/>
            <person name="Schmutz J."/>
            <person name="Yadav J."/>
            <person name="Grigoriev I.V."/>
            <person name="Nuss D."/>
        </authorList>
    </citation>
    <scope>NUCLEOTIDE SEQUENCE</scope>
    <source>
        <strain evidence="2">EP155</strain>
    </source>
</reference>
<dbReference type="Proteomes" id="UP000803844">
    <property type="component" value="Unassembled WGS sequence"/>
</dbReference>
<protein>
    <submittedName>
        <fullName evidence="2">Uncharacterized protein</fullName>
    </submittedName>
</protein>
<dbReference type="RefSeq" id="XP_040780833.1">
    <property type="nucleotide sequence ID" value="XM_040918557.1"/>
</dbReference>
<sequence>MSTFLKNGPATRLLCRTCRRAQWQTASFSHGQPPDSNLQWRRHYASKAIRPKSPRPARHSPTASSSSSPSIPIPSSSSPGPRLSARGGPPAAPTTRDPERLIFSARDVPTLPEWTTSLEGLGNGDLTPIQCMEGALRYVSIATQHESAWRGRLERDYNLSPYMLHWIGILLLTANTATRWRLGTHMLRSASEQGYSPSTLTLVRTFRSMPDRIFQERAAGTRLFQSADARFRELLRQGTDPDALTLQGIIEASHGDDLKRALAMFRRATEAYWKAHPPSRPPATPSPPPPHDSSKGLVKQFTLPAPREPLWEWEVSCVLGQADILRRQGEKRAAEELYRVAALELDNPRAFLELARLMSGPRDSPERRAYLLKAAISGEVEACREMGKLERLAAEDKALPERERADHVLMSKEWFRLGEGDYLAAVKAEDLAGAGEA</sequence>
<feature type="region of interest" description="Disordered" evidence="1">
    <location>
        <begin position="273"/>
        <end position="296"/>
    </location>
</feature>
<dbReference type="AlphaFoldDB" id="A0A9P4YBJ6"/>
<name>A0A9P4YBJ6_CRYP1</name>
<keyword evidence="3" id="KW-1185">Reference proteome</keyword>
<feature type="region of interest" description="Disordered" evidence="1">
    <location>
        <begin position="47"/>
        <end position="101"/>
    </location>
</feature>
<gene>
    <name evidence="2" type="ORF">M406DRAFT_284346</name>
</gene>
<feature type="compositionally biased region" description="Pro residues" evidence="1">
    <location>
        <begin position="278"/>
        <end position="291"/>
    </location>
</feature>
<proteinExistence type="predicted"/>
<evidence type="ECO:0000313" key="3">
    <source>
        <dbReference type="Proteomes" id="UP000803844"/>
    </source>
</evidence>
<accession>A0A9P4YBJ6</accession>
<dbReference type="OrthoDB" id="5379420at2759"/>
<evidence type="ECO:0000313" key="2">
    <source>
        <dbReference type="EMBL" id="KAF3769872.1"/>
    </source>
</evidence>